<name>A0A9W9VUF6_9EURO</name>
<keyword evidence="5" id="KW-1185">Reference proteome</keyword>
<protein>
    <submittedName>
        <fullName evidence="4">Integral membrane protein</fullName>
    </submittedName>
</protein>
<comment type="caution">
    <text evidence="4">The sequence shown here is derived from an EMBL/GenBank/DDBJ whole genome shotgun (WGS) entry which is preliminary data.</text>
</comment>
<keyword evidence="2" id="KW-0472">Membrane</keyword>
<dbReference type="OrthoDB" id="3918601at2759"/>
<feature type="transmembrane region" description="Helical" evidence="2">
    <location>
        <begin position="96"/>
        <end position="120"/>
    </location>
</feature>
<dbReference type="PANTHER" id="PTHR38794:SF3">
    <property type="entry name" value="INTEGRAL MEMBRANE PROTEIN"/>
    <property type="match status" value="1"/>
</dbReference>
<dbReference type="PANTHER" id="PTHR38794">
    <property type="entry name" value="INTEGRAL MEMBRANE PROTEIN"/>
    <property type="match status" value="1"/>
</dbReference>
<dbReference type="GeneID" id="81432674"/>
<feature type="compositionally biased region" description="Low complexity" evidence="1">
    <location>
        <begin position="300"/>
        <end position="310"/>
    </location>
</feature>
<reference evidence="4" key="1">
    <citation type="submission" date="2022-11" db="EMBL/GenBank/DDBJ databases">
        <authorList>
            <person name="Petersen C."/>
        </authorList>
    </citation>
    <scope>NUCLEOTIDE SEQUENCE</scope>
    <source>
        <strain evidence="4">IBT 29864</strain>
    </source>
</reference>
<keyword evidence="2" id="KW-0812">Transmembrane</keyword>
<accession>A0A9W9VUF6</accession>
<evidence type="ECO:0000313" key="4">
    <source>
        <dbReference type="EMBL" id="KAJ5389498.1"/>
    </source>
</evidence>
<dbReference type="Proteomes" id="UP001147782">
    <property type="component" value="Unassembled WGS sequence"/>
</dbReference>
<feature type="region of interest" description="Disordered" evidence="1">
    <location>
        <begin position="299"/>
        <end position="376"/>
    </location>
</feature>
<feature type="compositionally biased region" description="Polar residues" evidence="1">
    <location>
        <begin position="335"/>
        <end position="348"/>
    </location>
</feature>
<feature type="transmembrane region" description="Helical" evidence="2">
    <location>
        <begin position="217"/>
        <end position="236"/>
    </location>
</feature>
<dbReference type="EMBL" id="JAPZBS010000001">
    <property type="protein sequence ID" value="KAJ5389498.1"/>
    <property type="molecule type" value="Genomic_DNA"/>
</dbReference>
<dbReference type="InterPro" id="IPR049326">
    <property type="entry name" value="Rhodopsin_dom_fungi"/>
</dbReference>
<feature type="transmembrane region" description="Helical" evidence="2">
    <location>
        <begin position="51"/>
        <end position="70"/>
    </location>
</feature>
<evidence type="ECO:0000256" key="2">
    <source>
        <dbReference type="SAM" id="Phobius"/>
    </source>
</evidence>
<evidence type="ECO:0000313" key="5">
    <source>
        <dbReference type="Proteomes" id="UP001147782"/>
    </source>
</evidence>
<dbReference type="Pfam" id="PF20684">
    <property type="entry name" value="Fung_rhodopsin"/>
    <property type="match status" value="1"/>
</dbReference>
<evidence type="ECO:0000259" key="3">
    <source>
        <dbReference type="Pfam" id="PF20684"/>
    </source>
</evidence>
<dbReference type="AlphaFoldDB" id="A0A9W9VUF6"/>
<feature type="transmembrane region" description="Helical" evidence="2">
    <location>
        <begin position="248"/>
        <end position="270"/>
    </location>
</feature>
<gene>
    <name evidence="4" type="ORF">N7496_000566</name>
</gene>
<feature type="compositionally biased region" description="Basic residues" evidence="1">
    <location>
        <begin position="311"/>
        <end position="323"/>
    </location>
</feature>
<proteinExistence type="predicted"/>
<organism evidence="4 5">
    <name type="scientific">Penicillium cataractarum</name>
    <dbReference type="NCBI Taxonomy" id="2100454"/>
    <lineage>
        <taxon>Eukaryota</taxon>
        <taxon>Fungi</taxon>
        <taxon>Dikarya</taxon>
        <taxon>Ascomycota</taxon>
        <taxon>Pezizomycotina</taxon>
        <taxon>Eurotiomycetes</taxon>
        <taxon>Eurotiomycetidae</taxon>
        <taxon>Eurotiales</taxon>
        <taxon>Aspergillaceae</taxon>
        <taxon>Penicillium</taxon>
    </lineage>
</organism>
<feature type="transmembrane region" description="Helical" evidence="2">
    <location>
        <begin position="19"/>
        <end position="39"/>
    </location>
</feature>
<keyword evidence="2" id="KW-1133">Transmembrane helix</keyword>
<reference evidence="4" key="2">
    <citation type="journal article" date="2023" name="IMA Fungus">
        <title>Comparative genomic study of the Penicillium genus elucidates a diverse pangenome and 15 lateral gene transfer events.</title>
        <authorList>
            <person name="Petersen C."/>
            <person name="Sorensen T."/>
            <person name="Nielsen M.R."/>
            <person name="Sondergaard T.E."/>
            <person name="Sorensen J.L."/>
            <person name="Fitzpatrick D.A."/>
            <person name="Frisvad J.C."/>
            <person name="Nielsen K.L."/>
        </authorList>
    </citation>
    <scope>NUCLEOTIDE SEQUENCE</scope>
    <source>
        <strain evidence="4">IBT 29864</strain>
    </source>
</reference>
<evidence type="ECO:0000256" key="1">
    <source>
        <dbReference type="SAM" id="MobiDB-lite"/>
    </source>
</evidence>
<feature type="domain" description="Rhodopsin" evidence="3">
    <location>
        <begin position="54"/>
        <end position="270"/>
    </location>
</feature>
<feature type="transmembrane region" description="Helical" evidence="2">
    <location>
        <begin position="132"/>
        <end position="152"/>
    </location>
</feature>
<feature type="transmembrane region" description="Helical" evidence="2">
    <location>
        <begin position="172"/>
        <end position="196"/>
    </location>
</feature>
<sequence length="397" mass="43260">MADQTNAFQALSSDNRGTIITLTSVSLLIVAIIFVLAKFSSAIYFKQRRTAVNTPIWAALVLSIIQVVVLQKGVDNGLGKHEARLSDGDIQAWNKFAFAAHILLIIVLSLSKMSTILLVWKLTPSKSLRRSCVITAGIVVGWAIFAVFGIAFQCEMPAPWLYSPKRCAGQGAIFYPIAVLNILTEVSIVVLPFLMMRNVQMVLSKRVKILSSFSSRLLIVGLGIAHLALLPSFVHSTDVSWDIVNWEVIGQAMMLTTVVIACVPTLYHIFAGLHSGLTTTQIPDAIGLELPQTKVSGYINQSSSGASQSHSRSRSRGRSKKNGRSMFDGWGGQTGVITEVTSGRNLNQNEDDARQSSSSEGTESTRHLTQDAQGKGAVLKTVDVTVEVEEHDHWNRL</sequence>
<dbReference type="RefSeq" id="XP_056560226.1">
    <property type="nucleotide sequence ID" value="XM_056693497.1"/>
</dbReference>